<dbReference type="GO" id="GO:0004843">
    <property type="term" value="F:cysteine-type deubiquitinase activity"/>
    <property type="evidence" value="ECO:0007669"/>
    <property type="project" value="UniProtKB-UniRule"/>
</dbReference>
<evidence type="ECO:0000259" key="4">
    <source>
        <dbReference type="Pfam" id="PF04424"/>
    </source>
</evidence>
<comment type="catalytic activity">
    <reaction evidence="2">
        <text>Thiol-dependent hydrolysis of ester, thioester, amide, peptide and isopeptide bonds formed by the C-terminal Gly of ubiquitin (a 76-residue protein attached to proteins as an intracellular targeting signal).</text>
        <dbReference type="EC" id="3.4.19.12"/>
    </reaction>
</comment>
<sequence>MDSTPLKPSEQTQRALESAPTKEVPPVLSALPQTKAVPTVVMDSTQNKGSDLSPIPVDNSRSPEVPLGTQSLVANSSPGPGSGANEAALSESPKPADAVNAPVVTQNSANEPLLQPTVPIPDREPPIIPPDQTQRPPEPLSPQELLSVLSALAEDISPEDFSSKKTSDDDAAYTFHQVRRIAFNGRSCAVITQNKNGPCPMLALANVLLLRGELSLPEGLEIIDGEEIIARLSNYLFSQTPEVRNFCVRTFDMPRISHKQFIIILFLIYINCKLDS</sequence>
<dbReference type="GO" id="GO:1990380">
    <property type="term" value="F:K48-linked deubiquitinase activity"/>
    <property type="evidence" value="ECO:0007669"/>
    <property type="project" value="UniProtKB-UniRule"/>
</dbReference>
<evidence type="ECO:0000256" key="1">
    <source>
        <dbReference type="ARBA" id="ARBA00006616"/>
    </source>
</evidence>
<keyword evidence="2" id="KW-0788">Thiol protease</keyword>
<evidence type="ECO:0000256" key="2">
    <source>
        <dbReference type="RuleBase" id="RU367139"/>
    </source>
</evidence>
<gene>
    <name evidence="5" type="ORF">DILT_LOCUS6667</name>
</gene>
<feature type="compositionally biased region" description="Polar residues" evidence="3">
    <location>
        <begin position="68"/>
        <end position="79"/>
    </location>
</feature>
<comment type="function">
    <text evidence="2">Hydrolase that can specifically remove 'Lys-48'-linked conjugated ubiquitin from proteins. Has exodeubiquitinase activity and has a preference for long polyubiquitin chains. May play a regulatory role at the level of protein turnover.</text>
</comment>
<comment type="similarity">
    <text evidence="1 2">Belongs to the MINDY deubiquitinase family. FAM63 subfamily.</text>
</comment>
<dbReference type="OrthoDB" id="10261212at2759"/>
<name>A0A3P7NZ24_DIBLA</name>
<organism evidence="5 6">
    <name type="scientific">Dibothriocephalus latus</name>
    <name type="common">Fish tapeworm</name>
    <name type="synonym">Diphyllobothrium latum</name>
    <dbReference type="NCBI Taxonomy" id="60516"/>
    <lineage>
        <taxon>Eukaryota</taxon>
        <taxon>Metazoa</taxon>
        <taxon>Spiralia</taxon>
        <taxon>Lophotrochozoa</taxon>
        <taxon>Platyhelminthes</taxon>
        <taxon>Cestoda</taxon>
        <taxon>Eucestoda</taxon>
        <taxon>Diphyllobothriidea</taxon>
        <taxon>Diphyllobothriidae</taxon>
        <taxon>Dibothriocephalus</taxon>
    </lineage>
</organism>
<keyword evidence="2" id="KW-0833">Ubl conjugation pathway</keyword>
<accession>A0A3P7NZ24</accession>
<keyword evidence="2" id="KW-0645">Protease</keyword>
<keyword evidence="6" id="KW-1185">Reference proteome</keyword>
<dbReference type="AlphaFoldDB" id="A0A3P7NZ24"/>
<dbReference type="GO" id="GO:0071944">
    <property type="term" value="C:cell periphery"/>
    <property type="evidence" value="ECO:0007669"/>
    <property type="project" value="TreeGrafter"/>
</dbReference>
<dbReference type="EMBL" id="UYRU01050084">
    <property type="protein sequence ID" value="VDN10836.1"/>
    <property type="molecule type" value="Genomic_DNA"/>
</dbReference>
<dbReference type="GO" id="GO:0005829">
    <property type="term" value="C:cytosol"/>
    <property type="evidence" value="ECO:0007669"/>
    <property type="project" value="TreeGrafter"/>
</dbReference>
<proteinExistence type="inferred from homology"/>
<dbReference type="Proteomes" id="UP000281553">
    <property type="component" value="Unassembled WGS sequence"/>
</dbReference>
<dbReference type="PANTHER" id="PTHR18063">
    <property type="entry name" value="NF-E2 INDUCIBLE PROTEIN"/>
    <property type="match status" value="1"/>
</dbReference>
<protein>
    <recommendedName>
        <fullName evidence="2">Ubiquitin carboxyl-terminal hydrolase</fullName>
        <ecNumber evidence="2">3.4.19.12</ecNumber>
    </recommendedName>
</protein>
<feature type="region of interest" description="Disordered" evidence="3">
    <location>
        <begin position="1"/>
        <end position="140"/>
    </location>
</feature>
<dbReference type="GO" id="GO:0016807">
    <property type="term" value="F:cysteine-type carboxypeptidase activity"/>
    <property type="evidence" value="ECO:0007669"/>
    <property type="project" value="TreeGrafter"/>
</dbReference>
<dbReference type="GO" id="GO:0071108">
    <property type="term" value="P:protein K48-linked deubiquitination"/>
    <property type="evidence" value="ECO:0007669"/>
    <property type="project" value="TreeGrafter"/>
</dbReference>
<dbReference type="PANTHER" id="PTHR18063:SF6">
    <property type="entry name" value="UBIQUITIN CARBOXYL-TERMINAL HYDROLASE"/>
    <property type="match status" value="1"/>
</dbReference>
<dbReference type="InterPro" id="IPR033979">
    <property type="entry name" value="MINDY_domain"/>
</dbReference>
<dbReference type="GO" id="GO:0140934">
    <property type="term" value="F:histone deubiquitinase activity"/>
    <property type="evidence" value="ECO:0007669"/>
    <property type="project" value="UniProtKB-UniRule"/>
</dbReference>
<reference evidence="5 6" key="1">
    <citation type="submission" date="2018-11" db="EMBL/GenBank/DDBJ databases">
        <authorList>
            <consortium name="Pathogen Informatics"/>
        </authorList>
    </citation>
    <scope>NUCLEOTIDE SEQUENCE [LARGE SCALE GENOMIC DNA]</scope>
</reference>
<evidence type="ECO:0000313" key="5">
    <source>
        <dbReference type="EMBL" id="VDN10836.1"/>
    </source>
</evidence>
<evidence type="ECO:0000313" key="6">
    <source>
        <dbReference type="Proteomes" id="UP000281553"/>
    </source>
</evidence>
<keyword evidence="2" id="KW-0378">Hydrolase</keyword>
<dbReference type="InterPro" id="IPR007518">
    <property type="entry name" value="MINDY"/>
</dbReference>
<dbReference type="EC" id="3.4.19.12" evidence="2"/>
<feature type="domain" description="MINDY deubiquitinase" evidence="4">
    <location>
        <begin position="175"/>
        <end position="243"/>
    </location>
</feature>
<dbReference type="Pfam" id="PF04424">
    <property type="entry name" value="MINDY_DUB"/>
    <property type="match status" value="1"/>
</dbReference>
<dbReference type="GO" id="GO:0036435">
    <property type="term" value="F:K48-linked polyubiquitin modification-dependent protein binding"/>
    <property type="evidence" value="ECO:0007669"/>
    <property type="project" value="UniProtKB-UniRule"/>
</dbReference>
<evidence type="ECO:0000256" key="3">
    <source>
        <dbReference type="SAM" id="MobiDB-lite"/>
    </source>
</evidence>
<dbReference type="GO" id="GO:0006508">
    <property type="term" value="P:proteolysis"/>
    <property type="evidence" value="ECO:0007669"/>
    <property type="project" value="UniProtKB-KW"/>
</dbReference>